<accession>A0ABS8WPR1</accession>
<organism evidence="1 2">
    <name type="scientific">Datura stramonium</name>
    <name type="common">Jimsonweed</name>
    <name type="synonym">Common thornapple</name>
    <dbReference type="NCBI Taxonomy" id="4076"/>
    <lineage>
        <taxon>Eukaryota</taxon>
        <taxon>Viridiplantae</taxon>
        <taxon>Streptophyta</taxon>
        <taxon>Embryophyta</taxon>
        <taxon>Tracheophyta</taxon>
        <taxon>Spermatophyta</taxon>
        <taxon>Magnoliopsida</taxon>
        <taxon>eudicotyledons</taxon>
        <taxon>Gunneridae</taxon>
        <taxon>Pentapetalae</taxon>
        <taxon>asterids</taxon>
        <taxon>lamiids</taxon>
        <taxon>Solanales</taxon>
        <taxon>Solanaceae</taxon>
        <taxon>Solanoideae</taxon>
        <taxon>Datureae</taxon>
        <taxon>Datura</taxon>
    </lineage>
</organism>
<sequence length="180" mass="20734">MPVPNRESPNAMLVQIGGRPRGSKNHREMLGIAGCVSKLGPAERQKKRRLRYKASGHYLRPAFHRCSMGQDRRNSGMVPDDLGDFPNITIQFTNRQWYVFANPLPDFYNSLVLEFYASYQARQESIHHRDKFDEFPCLPSIMVRVVEVDITPVAINSLFWEDEIDLGTEYLILGMNCMPK</sequence>
<comment type="caution">
    <text evidence="1">The sequence shown here is derived from an EMBL/GenBank/DDBJ whole genome shotgun (WGS) entry which is preliminary data.</text>
</comment>
<dbReference type="EMBL" id="JACEIK010010058">
    <property type="protein sequence ID" value="MCE3214915.1"/>
    <property type="molecule type" value="Genomic_DNA"/>
</dbReference>
<evidence type="ECO:0000313" key="1">
    <source>
        <dbReference type="EMBL" id="MCE3214915.1"/>
    </source>
</evidence>
<evidence type="ECO:0000313" key="2">
    <source>
        <dbReference type="Proteomes" id="UP000823775"/>
    </source>
</evidence>
<dbReference type="Proteomes" id="UP000823775">
    <property type="component" value="Unassembled WGS sequence"/>
</dbReference>
<keyword evidence="2" id="KW-1185">Reference proteome</keyword>
<protein>
    <submittedName>
        <fullName evidence="1">Uncharacterized protein</fullName>
    </submittedName>
</protein>
<proteinExistence type="predicted"/>
<name>A0ABS8WPR1_DATST</name>
<reference evidence="1 2" key="1">
    <citation type="journal article" date="2021" name="BMC Genomics">
        <title>Datura genome reveals duplications of psychoactive alkaloid biosynthetic genes and high mutation rate following tissue culture.</title>
        <authorList>
            <person name="Rajewski A."/>
            <person name="Carter-House D."/>
            <person name="Stajich J."/>
            <person name="Litt A."/>
        </authorList>
    </citation>
    <scope>NUCLEOTIDE SEQUENCE [LARGE SCALE GENOMIC DNA]</scope>
    <source>
        <strain evidence="1">AR-01</strain>
    </source>
</reference>
<gene>
    <name evidence="1" type="ORF">HAX54_000259</name>
</gene>